<gene>
    <name evidence="2" type="ORF">GOBAR_AA11203</name>
</gene>
<evidence type="ECO:0000313" key="2">
    <source>
        <dbReference type="EMBL" id="PPS09444.1"/>
    </source>
</evidence>
<protein>
    <submittedName>
        <fullName evidence="2">Uncharacterized protein</fullName>
    </submittedName>
</protein>
<organism evidence="2 3">
    <name type="scientific">Gossypium barbadense</name>
    <name type="common">Sea Island cotton</name>
    <name type="synonym">Hibiscus barbadensis</name>
    <dbReference type="NCBI Taxonomy" id="3634"/>
    <lineage>
        <taxon>Eukaryota</taxon>
        <taxon>Viridiplantae</taxon>
        <taxon>Streptophyta</taxon>
        <taxon>Embryophyta</taxon>
        <taxon>Tracheophyta</taxon>
        <taxon>Spermatophyta</taxon>
        <taxon>Magnoliopsida</taxon>
        <taxon>eudicotyledons</taxon>
        <taxon>Gunneridae</taxon>
        <taxon>Pentapetalae</taxon>
        <taxon>rosids</taxon>
        <taxon>malvids</taxon>
        <taxon>Malvales</taxon>
        <taxon>Malvaceae</taxon>
        <taxon>Malvoideae</taxon>
        <taxon>Gossypium</taxon>
    </lineage>
</organism>
<proteinExistence type="predicted"/>
<sequence length="172" mass="19724">MTLQKLSFKKVHEPCSKDDRGHIHEERRLWIEELDEWRAHKPRTHNKSKLRQNKPDTSPNQLKVGDKDLLDVADPHILTTTPNKEIPLVVISIFPFAHTARHTGVPKAMAKQGKRHGRIKAGHDFPKTRDAIHPHGRATWPWVNLIGLTRAWEWNNMGMPGARLDSVSSTRA</sequence>
<reference evidence="2 3" key="1">
    <citation type="submission" date="2015-01" db="EMBL/GenBank/DDBJ databases">
        <title>Genome of allotetraploid Gossypium barbadense reveals genomic plasticity and fiber elongation in cotton evolution.</title>
        <authorList>
            <person name="Chen X."/>
            <person name="Liu X."/>
            <person name="Zhao B."/>
            <person name="Zheng H."/>
            <person name="Hu Y."/>
            <person name="Lu G."/>
            <person name="Yang C."/>
            <person name="Chen J."/>
            <person name="Shan C."/>
            <person name="Zhang L."/>
            <person name="Zhou Y."/>
            <person name="Wang L."/>
            <person name="Guo W."/>
            <person name="Bai Y."/>
            <person name="Ruan J."/>
            <person name="Shangguan X."/>
            <person name="Mao Y."/>
            <person name="Jiang J."/>
            <person name="Zhu Y."/>
            <person name="Lei J."/>
            <person name="Kang H."/>
            <person name="Chen S."/>
            <person name="He X."/>
            <person name="Wang R."/>
            <person name="Wang Y."/>
            <person name="Chen J."/>
            <person name="Wang L."/>
            <person name="Yu S."/>
            <person name="Wang B."/>
            <person name="Wei J."/>
            <person name="Song S."/>
            <person name="Lu X."/>
            <person name="Gao Z."/>
            <person name="Gu W."/>
            <person name="Deng X."/>
            <person name="Ma D."/>
            <person name="Wang S."/>
            <person name="Liang W."/>
            <person name="Fang L."/>
            <person name="Cai C."/>
            <person name="Zhu X."/>
            <person name="Zhou B."/>
            <person name="Zhang Y."/>
            <person name="Chen Z."/>
            <person name="Xu S."/>
            <person name="Zhu R."/>
            <person name="Wang S."/>
            <person name="Zhang T."/>
            <person name="Zhao G."/>
        </authorList>
    </citation>
    <scope>NUCLEOTIDE SEQUENCE [LARGE SCALE GENOMIC DNA]</scope>
    <source>
        <strain evidence="3">cv. Xinhai21</strain>
        <tissue evidence="2">Leaf</tissue>
    </source>
</reference>
<feature type="compositionally biased region" description="Basic residues" evidence="1">
    <location>
        <begin position="42"/>
        <end position="52"/>
    </location>
</feature>
<dbReference type="AlphaFoldDB" id="A0A2P5Y1H8"/>
<accession>A0A2P5Y1H8</accession>
<dbReference type="Proteomes" id="UP000239757">
    <property type="component" value="Unassembled WGS sequence"/>
</dbReference>
<evidence type="ECO:0000313" key="3">
    <source>
        <dbReference type="Proteomes" id="UP000239757"/>
    </source>
</evidence>
<feature type="region of interest" description="Disordered" evidence="1">
    <location>
        <begin position="108"/>
        <end position="132"/>
    </location>
</feature>
<name>A0A2P5Y1H8_GOSBA</name>
<evidence type="ECO:0000256" key="1">
    <source>
        <dbReference type="SAM" id="MobiDB-lite"/>
    </source>
</evidence>
<feature type="region of interest" description="Disordered" evidence="1">
    <location>
        <begin position="42"/>
        <end position="64"/>
    </location>
</feature>
<dbReference type="EMBL" id="KZ663857">
    <property type="protein sequence ID" value="PPS09444.1"/>
    <property type="molecule type" value="Genomic_DNA"/>
</dbReference>
<feature type="compositionally biased region" description="Basic and acidic residues" evidence="1">
    <location>
        <begin position="121"/>
        <end position="132"/>
    </location>
</feature>